<evidence type="ECO:0008006" key="3">
    <source>
        <dbReference type="Google" id="ProtNLM"/>
    </source>
</evidence>
<proteinExistence type="predicted"/>
<dbReference type="RefSeq" id="WP_318648130.1">
    <property type="nucleotide sequence ID" value="NZ_CP137852.1"/>
</dbReference>
<dbReference type="EMBL" id="CP137852">
    <property type="protein sequence ID" value="WPB84173.1"/>
    <property type="molecule type" value="Genomic_DNA"/>
</dbReference>
<keyword evidence="2" id="KW-1185">Reference proteome</keyword>
<dbReference type="Proteomes" id="UP001305521">
    <property type="component" value="Chromosome"/>
</dbReference>
<reference evidence="1 2" key="1">
    <citation type="submission" date="2023-11" db="EMBL/GenBank/DDBJ databases">
        <title>Arctic aerobic anoxygenic photoheterotroph Sediminicoccus rosea KRV36 adapts its photosynthesis to long days of polar summer.</title>
        <authorList>
            <person name="Tomasch J."/>
            <person name="Kopejtka K."/>
            <person name="Bily T."/>
            <person name="Gardiner A.T."/>
            <person name="Gardian Z."/>
            <person name="Shivaramu S."/>
            <person name="Koblizek M."/>
            <person name="Engelhardt F."/>
            <person name="Kaftan D."/>
        </authorList>
    </citation>
    <scope>NUCLEOTIDE SEQUENCE [LARGE SCALE GENOMIC DNA]</scope>
    <source>
        <strain evidence="1 2">R-30</strain>
    </source>
</reference>
<protein>
    <recommendedName>
        <fullName evidence="3">Rhamnan synthesis protein F</fullName>
    </recommendedName>
</protein>
<sequence>MPPYSLTDLGSAPGGAPRILHGLAARAPLTFLRRAAEVAFEIAQAALLDRIAPLKAGLREVAPGAAPRQGNSLALYLHWSPDGRVSPMVLRQLALWREAGFDLVFVTNAANRPPEADWAAVGAQCLLRLHRENVGRDFGGWRDAAGVALAQYGTPDELLLANDSVLGPFRPLAPLVAAWRAGGEGLFGMTESEGGGPHLQSYALLARGAAAVGLLTAHLAAFRDSRSKWRVVQQGEIGLSRRARAAGLRCAALFGYARLTALVDDATRASLGPRFDSAEAFARYPLNPCHHLWRVLVERMGFPYLKTELVRRNPGRLPGVEDWPGLMAPEDAALIREHLAMMGP</sequence>
<name>A0ABZ0PFM5_9PROT</name>
<accession>A0ABZ0PFM5</accession>
<evidence type="ECO:0000313" key="1">
    <source>
        <dbReference type="EMBL" id="WPB84173.1"/>
    </source>
</evidence>
<evidence type="ECO:0000313" key="2">
    <source>
        <dbReference type="Proteomes" id="UP001305521"/>
    </source>
</evidence>
<organism evidence="1 2">
    <name type="scientific">Sediminicoccus rosea</name>
    <dbReference type="NCBI Taxonomy" id="1225128"/>
    <lineage>
        <taxon>Bacteria</taxon>
        <taxon>Pseudomonadati</taxon>
        <taxon>Pseudomonadota</taxon>
        <taxon>Alphaproteobacteria</taxon>
        <taxon>Acetobacterales</taxon>
        <taxon>Roseomonadaceae</taxon>
        <taxon>Sediminicoccus</taxon>
    </lineage>
</organism>
<gene>
    <name evidence="1" type="ORF">R9Z33_18995</name>
</gene>